<evidence type="ECO:0000256" key="3">
    <source>
        <dbReference type="ARBA" id="ARBA00015303"/>
    </source>
</evidence>
<dbReference type="InterPro" id="IPR008710">
    <property type="entry name" value="Nicastrin"/>
</dbReference>
<proteinExistence type="inferred from homology"/>
<evidence type="ECO:0000256" key="2">
    <source>
        <dbReference type="ARBA" id="ARBA00007717"/>
    </source>
</evidence>
<reference evidence="13" key="1">
    <citation type="submission" date="2023-04" db="EMBL/GenBank/DDBJ databases">
        <title>Phytophthora lilii NBRC 32176.</title>
        <authorList>
            <person name="Ichikawa N."/>
            <person name="Sato H."/>
            <person name="Tonouchi N."/>
        </authorList>
    </citation>
    <scope>NUCLEOTIDE SEQUENCE</scope>
    <source>
        <strain evidence="13">NBRC 32176</strain>
    </source>
</reference>
<keyword evidence="5 11" id="KW-0732">Signal</keyword>
<evidence type="ECO:0000256" key="6">
    <source>
        <dbReference type="ARBA" id="ARBA00022976"/>
    </source>
</evidence>
<evidence type="ECO:0000313" key="13">
    <source>
        <dbReference type="EMBL" id="GMF27592.1"/>
    </source>
</evidence>
<dbReference type="Pfam" id="PF05450">
    <property type="entry name" value="Nicastrin"/>
    <property type="match status" value="1"/>
</dbReference>
<dbReference type="GO" id="GO:0005886">
    <property type="term" value="C:plasma membrane"/>
    <property type="evidence" value="ECO:0007669"/>
    <property type="project" value="UniProtKB-ARBA"/>
</dbReference>
<keyword evidence="6" id="KW-0914">Notch signaling pathway</keyword>
<keyword evidence="14" id="KW-1185">Reference proteome</keyword>
<feature type="transmembrane region" description="Helical" evidence="10">
    <location>
        <begin position="690"/>
        <end position="714"/>
    </location>
</feature>
<evidence type="ECO:0000256" key="8">
    <source>
        <dbReference type="ARBA" id="ARBA00023136"/>
    </source>
</evidence>
<dbReference type="SUPFAM" id="SSF53187">
    <property type="entry name" value="Zn-dependent exopeptidases"/>
    <property type="match status" value="1"/>
</dbReference>
<dbReference type="GO" id="GO:0016485">
    <property type="term" value="P:protein processing"/>
    <property type="evidence" value="ECO:0007669"/>
    <property type="project" value="InterPro"/>
</dbReference>
<dbReference type="Gene3D" id="3.40.630.10">
    <property type="entry name" value="Zn peptidases"/>
    <property type="match status" value="1"/>
</dbReference>
<comment type="similarity">
    <text evidence="2">Belongs to the nicastrin family.</text>
</comment>
<dbReference type="Proteomes" id="UP001165083">
    <property type="component" value="Unassembled WGS sequence"/>
</dbReference>
<feature type="chain" id="PRO_5040972065" description="Nicastrin" evidence="11">
    <location>
        <begin position="21"/>
        <end position="723"/>
    </location>
</feature>
<comment type="subcellular location">
    <subcellularLocation>
        <location evidence="1">Membrane</location>
        <topology evidence="1">Single-pass type I membrane protein</topology>
    </subcellularLocation>
</comment>
<evidence type="ECO:0000256" key="9">
    <source>
        <dbReference type="ARBA" id="ARBA00023180"/>
    </source>
</evidence>
<comment type="caution">
    <text evidence="13">The sequence shown here is derived from an EMBL/GenBank/DDBJ whole genome shotgun (WGS) entry which is preliminary data.</text>
</comment>
<sequence>MRLPALSSLLLLLRWTQTGASSMTAGAPEHLSTTGGECVRLFHSGGSVGCRSLSDADMAPLYPITSAAELQSFVAGQAKQQDADSKYVLVMAESLLSYDAISAGRSRIAGLFIYPESGATNASFDAATPQGEGTVDGSLNPFASDKTKWNPTGNGLMTESLPFSVVMLENATTGAEFTKRAQINIKDGAGATYKAFMNYYFGPEEMNSLKCLNFTNIYGNRSPKCDPIGGQSSWAMRGNLKSDKIVMAMAGMDATSFSHVLAPGANTGASGLVALLAAAHALKGLPDSAFDKKVVFAAFQAEKYGFVGSRKFLSDLQKFTKDPEGACTYSVDGSKSPMGESFCTYPMLSSTEFTNLKLANISYVIAVDQVGILPKSGNFTLHVNPHANDSSDLVDAILNAPSAASAVGEGSTGSLPPTPLSSFVNDAEYGQRDLVGAVLAGYDDSYTSERTYNSRHDEFTVLDVDAVVQAAQVLAEGIFTLASSNATTAQMEKIEVDTWLVESMLSCITTDWSCDLMKKYSEYMVTTLIEYLDLTDSAWPSYAKPATLYPGPLDRDGSMLVLKTSDNSLYSLFNESWSDDDYAVRLFPNAYEFFTRAFLASAMVPNATADAAASCSKSQGCGDGGKGMECVYPGVCATKSAFHHEASSPGVKRTTTALLYDVVNSSMPIWTEPQWATDIQSYSFPDPGVWIGWVTLAIGLVVTGLGVGASFMVLSSVQKMKLM</sequence>
<evidence type="ECO:0000256" key="1">
    <source>
        <dbReference type="ARBA" id="ARBA00004479"/>
    </source>
</evidence>
<dbReference type="PANTHER" id="PTHR21092">
    <property type="entry name" value="NICASTRIN"/>
    <property type="match status" value="1"/>
</dbReference>
<protein>
    <recommendedName>
        <fullName evidence="3">Nicastrin</fullName>
    </recommendedName>
</protein>
<evidence type="ECO:0000313" key="14">
    <source>
        <dbReference type="Proteomes" id="UP001165083"/>
    </source>
</evidence>
<keyword evidence="8 10" id="KW-0472">Membrane</keyword>
<keyword evidence="7 10" id="KW-1133">Transmembrane helix</keyword>
<keyword evidence="4 10" id="KW-0812">Transmembrane</keyword>
<dbReference type="InterPro" id="IPR041084">
    <property type="entry name" value="Ncstrn_small"/>
</dbReference>
<feature type="signal peptide" evidence="11">
    <location>
        <begin position="1"/>
        <end position="20"/>
    </location>
</feature>
<evidence type="ECO:0000256" key="10">
    <source>
        <dbReference type="SAM" id="Phobius"/>
    </source>
</evidence>
<dbReference type="OrthoDB" id="10265862at2759"/>
<keyword evidence="9" id="KW-0325">Glycoprotein</keyword>
<feature type="domain" description="Nicastrin small lobe" evidence="12">
    <location>
        <begin position="38"/>
        <end position="184"/>
    </location>
</feature>
<gene>
    <name evidence="13" type="ORF">Plil01_001155300</name>
</gene>
<evidence type="ECO:0000256" key="7">
    <source>
        <dbReference type="ARBA" id="ARBA00022989"/>
    </source>
</evidence>
<evidence type="ECO:0000256" key="5">
    <source>
        <dbReference type="ARBA" id="ARBA00022729"/>
    </source>
</evidence>
<organism evidence="13 14">
    <name type="scientific">Phytophthora lilii</name>
    <dbReference type="NCBI Taxonomy" id="2077276"/>
    <lineage>
        <taxon>Eukaryota</taxon>
        <taxon>Sar</taxon>
        <taxon>Stramenopiles</taxon>
        <taxon>Oomycota</taxon>
        <taxon>Peronosporomycetes</taxon>
        <taxon>Peronosporales</taxon>
        <taxon>Peronosporaceae</taxon>
        <taxon>Phytophthora</taxon>
    </lineage>
</organism>
<dbReference type="PANTHER" id="PTHR21092:SF0">
    <property type="entry name" value="NICASTRIN"/>
    <property type="match status" value="1"/>
</dbReference>
<dbReference type="GO" id="GO:0007219">
    <property type="term" value="P:Notch signaling pathway"/>
    <property type="evidence" value="ECO:0007669"/>
    <property type="project" value="UniProtKB-KW"/>
</dbReference>
<name>A0A9W6U8Z4_9STRA</name>
<evidence type="ECO:0000259" key="12">
    <source>
        <dbReference type="Pfam" id="PF18266"/>
    </source>
</evidence>
<accession>A0A9W6U8Z4</accession>
<dbReference type="AlphaFoldDB" id="A0A9W6U8Z4"/>
<dbReference type="EMBL" id="BSXW01000667">
    <property type="protein sequence ID" value="GMF27592.1"/>
    <property type="molecule type" value="Genomic_DNA"/>
</dbReference>
<evidence type="ECO:0000256" key="11">
    <source>
        <dbReference type="SAM" id="SignalP"/>
    </source>
</evidence>
<dbReference type="Pfam" id="PF18266">
    <property type="entry name" value="Ncstrn_small"/>
    <property type="match status" value="1"/>
</dbReference>
<evidence type="ECO:0000256" key="4">
    <source>
        <dbReference type="ARBA" id="ARBA00022692"/>
    </source>
</evidence>